<dbReference type="InterPro" id="IPR006311">
    <property type="entry name" value="TAT_signal"/>
</dbReference>
<dbReference type="Proteomes" id="UP001596496">
    <property type="component" value="Unassembled WGS sequence"/>
</dbReference>
<dbReference type="PROSITE" id="PS51173">
    <property type="entry name" value="CBM2"/>
    <property type="match status" value="1"/>
</dbReference>
<feature type="signal peptide" evidence="2">
    <location>
        <begin position="1"/>
        <end position="32"/>
    </location>
</feature>
<keyword evidence="5" id="KW-1185">Reference proteome</keyword>
<dbReference type="SUPFAM" id="SSF49384">
    <property type="entry name" value="Carbohydrate-binding domain"/>
    <property type="match status" value="1"/>
</dbReference>
<reference evidence="5" key="1">
    <citation type="journal article" date="2019" name="Int. J. Syst. Evol. Microbiol.">
        <title>The Global Catalogue of Microorganisms (GCM) 10K type strain sequencing project: providing services to taxonomists for standard genome sequencing and annotation.</title>
        <authorList>
            <consortium name="The Broad Institute Genomics Platform"/>
            <consortium name="The Broad Institute Genome Sequencing Center for Infectious Disease"/>
            <person name="Wu L."/>
            <person name="Ma J."/>
        </authorList>
    </citation>
    <scope>NUCLEOTIDE SEQUENCE [LARGE SCALE GENOMIC DNA]</scope>
    <source>
        <strain evidence="5">CECT 7649</strain>
    </source>
</reference>
<evidence type="ECO:0000259" key="3">
    <source>
        <dbReference type="PROSITE" id="PS51173"/>
    </source>
</evidence>
<name>A0ABW2P454_9ACTN</name>
<dbReference type="PROSITE" id="PS51318">
    <property type="entry name" value="TAT"/>
    <property type="match status" value="1"/>
</dbReference>
<keyword evidence="2" id="KW-0732">Signal</keyword>
<dbReference type="EMBL" id="JBHTCG010000007">
    <property type="protein sequence ID" value="MFC7383075.1"/>
    <property type="molecule type" value="Genomic_DNA"/>
</dbReference>
<feature type="chain" id="PRO_5045063823" evidence="2">
    <location>
        <begin position="33"/>
        <end position="184"/>
    </location>
</feature>
<feature type="region of interest" description="Disordered" evidence="1">
    <location>
        <begin position="146"/>
        <end position="184"/>
    </location>
</feature>
<dbReference type="InterPro" id="IPR001919">
    <property type="entry name" value="CBD2"/>
</dbReference>
<comment type="caution">
    <text evidence="4">The sequence shown here is derived from an EMBL/GenBank/DDBJ whole genome shotgun (WGS) entry which is preliminary data.</text>
</comment>
<dbReference type="RefSeq" id="WP_380826483.1">
    <property type="nucleotide sequence ID" value="NZ_JBHTCG010000007.1"/>
</dbReference>
<evidence type="ECO:0000313" key="5">
    <source>
        <dbReference type="Proteomes" id="UP001596496"/>
    </source>
</evidence>
<protein>
    <submittedName>
        <fullName evidence="4">Cellulose binding domain-containing protein</fullName>
    </submittedName>
</protein>
<evidence type="ECO:0000256" key="2">
    <source>
        <dbReference type="SAM" id="SignalP"/>
    </source>
</evidence>
<dbReference type="InterPro" id="IPR012291">
    <property type="entry name" value="CBM2_carb-bd_dom_sf"/>
</dbReference>
<feature type="compositionally biased region" description="Pro residues" evidence="1">
    <location>
        <begin position="149"/>
        <end position="184"/>
    </location>
</feature>
<dbReference type="Pfam" id="PF00553">
    <property type="entry name" value="CBM_2"/>
    <property type="match status" value="1"/>
</dbReference>
<evidence type="ECO:0000313" key="4">
    <source>
        <dbReference type="EMBL" id="MFC7383075.1"/>
    </source>
</evidence>
<proteinExistence type="predicted"/>
<feature type="domain" description="CBM2" evidence="3">
    <location>
        <begin position="40"/>
        <end position="149"/>
    </location>
</feature>
<organism evidence="4 5">
    <name type="scientific">Sphaerisporangium rhizosphaerae</name>
    <dbReference type="NCBI Taxonomy" id="2269375"/>
    <lineage>
        <taxon>Bacteria</taxon>
        <taxon>Bacillati</taxon>
        <taxon>Actinomycetota</taxon>
        <taxon>Actinomycetes</taxon>
        <taxon>Streptosporangiales</taxon>
        <taxon>Streptosporangiaceae</taxon>
        <taxon>Sphaerisporangium</taxon>
    </lineage>
</organism>
<evidence type="ECO:0000256" key="1">
    <source>
        <dbReference type="SAM" id="MobiDB-lite"/>
    </source>
</evidence>
<gene>
    <name evidence="4" type="ORF">ACFQSB_12715</name>
</gene>
<dbReference type="InterPro" id="IPR008965">
    <property type="entry name" value="CBM2/CBM3_carb-bd_dom_sf"/>
</dbReference>
<accession>A0ABW2P454</accession>
<dbReference type="SMART" id="SM00637">
    <property type="entry name" value="CBD_II"/>
    <property type="match status" value="1"/>
</dbReference>
<sequence>MQAETQAGSLPTRRRRREVLLALALAASGVTATTLTATGPASAAAGCRVSYTVANSWRGGFTANVSITNLGDALTSWRLTWSFTAGQTILYKWNAVYTQTGGDVTASNVSYNGSLATGASTLIGFIADQPGANPAPSSFALNGVVCAGPPVPTPSPTGDPVPPVPTPSRTPIGDPVPPTPRGLA</sequence>
<dbReference type="Gene3D" id="2.60.40.290">
    <property type="match status" value="1"/>
</dbReference>